<evidence type="ECO:0000313" key="4">
    <source>
        <dbReference type="RefSeq" id="XP_011306971.1"/>
    </source>
</evidence>
<name>A0A9R1U2U9_9HYME</name>
<dbReference type="PANTHER" id="PTHR12910">
    <property type="entry name" value="NADH-UBIQUINONE OXIDOREDUCTASE SUBUNIT B17.2"/>
    <property type="match status" value="1"/>
</dbReference>
<sequence length="141" mass="16696">MSFLKAYLNIFGNFGKVIKQNGGPIGCLKTLYRMDDLKWGTLVGEDKYGNKYYENNYYFYGRNRWIVYAPYVHMNYDGSQVPAEWFGWLHYKTDLLPQNDPSRPKHKWMIDHQMNLSGTNQAYMPYSTTKSKVEPWKPPQC</sequence>
<comment type="similarity">
    <text evidence="1 2">Belongs to the complex I NDUFA12 subunit family.</text>
</comment>
<dbReference type="GO" id="GO:0045271">
    <property type="term" value="C:respiratory chain complex I"/>
    <property type="evidence" value="ECO:0007669"/>
    <property type="project" value="InterPro"/>
</dbReference>
<gene>
    <name evidence="4" type="primary">ND-B17.2</name>
</gene>
<keyword evidence="2" id="KW-0496">Mitochondrion</keyword>
<comment type="function">
    <text evidence="2">Accessory subunit of the mitochondrial membrane respiratory chain NADH dehydrogenase (Complex I), that is believed not to be involved in catalysis. Complex I functions in the transfer of electrons from NADH to the respiratory chain. The immediate electron acceptor for the enzyme is believed to be ubiquinone.</text>
</comment>
<organism evidence="3 4">
    <name type="scientific">Fopius arisanus</name>
    <dbReference type="NCBI Taxonomy" id="64838"/>
    <lineage>
        <taxon>Eukaryota</taxon>
        <taxon>Metazoa</taxon>
        <taxon>Ecdysozoa</taxon>
        <taxon>Arthropoda</taxon>
        <taxon>Hexapoda</taxon>
        <taxon>Insecta</taxon>
        <taxon>Pterygota</taxon>
        <taxon>Neoptera</taxon>
        <taxon>Endopterygota</taxon>
        <taxon>Hymenoptera</taxon>
        <taxon>Apocrita</taxon>
        <taxon>Ichneumonoidea</taxon>
        <taxon>Braconidae</taxon>
        <taxon>Opiinae</taxon>
        <taxon>Fopius</taxon>
    </lineage>
</organism>
<dbReference type="GeneID" id="105268820"/>
<dbReference type="Pfam" id="PF05071">
    <property type="entry name" value="NDUFA12"/>
    <property type="match status" value="1"/>
</dbReference>
<dbReference type="AlphaFoldDB" id="A0A9R1U2U9"/>
<evidence type="ECO:0000256" key="1">
    <source>
        <dbReference type="ARBA" id="ARBA00007355"/>
    </source>
</evidence>
<keyword evidence="2" id="KW-0999">Mitochondrion inner membrane</keyword>
<dbReference type="GO" id="GO:0005743">
    <property type="term" value="C:mitochondrial inner membrane"/>
    <property type="evidence" value="ECO:0007669"/>
    <property type="project" value="UniProtKB-SubCell"/>
</dbReference>
<reference evidence="4" key="1">
    <citation type="submission" date="2025-08" db="UniProtKB">
        <authorList>
            <consortium name="RefSeq"/>
        </authorList>
    </citation>
    <scope>IDENTIFICATION</scope>
    <source>
        <strain evidence="4">USDA-PBARC FA_bdor</strain>
        <tissue evidence="4">Whole organism</tissue>
    </source>
</reference>
<keyword evidence="3" id="KW-1185">Reference proteome</keyword>
<keyword evidence="2" id="KW-0679">Respiratory chain</keyword>
<keyword evidence="2" id="KW-0813">Transport</keyword>
<comment type="subunit">
    <text evidence="2">Complex I is composed of 45 different subunits.</text>
</comment>
<evidence type="ECO:0000313" key="3">
    <source>
        <dbReference type="Proteomes" id="UP000694866"/>
    </source>
</evidence>
<keyword evidence="2" id="KW-0472">Membrane</keyword>
<dbReference type="Proteomes" id="UP000694866">
    <property type="component" value="Unplaced"/>
</dbReference>
<evidence type="ECO:0000256" key="2">
    <source>
        <dbReference type="RuleBase" id="RU363103"/>
    </source>
</evidence>
<dbReference type="KEGG" id="fas:105268820"/>
<dbReference type="PANTHER" id="PTHR12910:SF2">
    <property type="entry name" value="NADH DEHYDROGENASE [UBIQUINONE] 1 ALPHA SUBCOMPLEX SUBUNIT 12"/>
    <property type="match status" value="1"/>
</dbReference>
<comment type="subcellular location">
    <subcellularLocation>
        <location evidence="2">Mitochondrion inner membrane</location>
        <topology evidence="2">Peripheral membrane protein</topology>
        <orientation evidence="2">Matrix side</orientation>
    </subcellularLocation>
</comment>
<dbReference type="OrthoDB" id="274641at2759"/>
<protein>
    <recommendedName>
        <fullName evidence="2">NADH dehydrogenase [ubiquinone] 1 alpha subcomplex subunit 12</fullName>
    </recommendedName>
</protein>
<dbReference type="CTD" id="33443"/>
<dbReference type="GO" id="GO:0006979">
    <property type="term" value="P:response to oxidative stress"/>
    <property type="evidence" value="ECO:0007669"/>
    <property type="project" value="TreeGrafter"/>
</dbReference>
<dbReference type="RefSeq" id="XP_011306971.1">
    <property type="nucleotide sequence ID" value="XM_011308669.1"/>
</dbReference>
<proteinExistence type="inferred from homology"/>
<dbReference type="InterPro" id="IPR007763">
    <property type="entry name" value="NDUFA12"/>
</dbReference>
<accession>A0A9R1U2U9</accession>
<keyword evidence="2" id="KW-0249">Electron transport</keyword>